<name>A0ABQ8W4Z0_PENCH</name>
<keyword evidence="2" id="KW-1185">Reference proteome</keyword>
<sequence>MLISANTLLAPGDGDVGWSDSPSFDIFSSKHLSKGKQRNRVIIKFLSVQQLINVYVLSGVIQSR</sequence>
<proteinExistence type="predicted"/>
<accession>A0ABQ8W4Z0</accession>
<gene>
    <name evidence="1" type="ORF">N7505_010855</name>
</gene>
<dbReference type="Proteomes" id="UP001220256">
    <property type="component" value="Unassembled WGS sequence"/>
</dbReference>
<dbReference type="EMBL" id="JAPVEB010000010">
    <property type="protein sequence ID" value="KAJ5255704.1"/>
    <property type="molecule type" value="Genomic_DNA"/>
</dbReference>
<evidence type="ECO:0000313" key="2">
    <source>
        <dbReference type="Proteomes" id="UP001220256"/>
    </source>
</evidence>
<evidence type="ECO:0000313" key="1">
    <source>
        <dbReference type="EMBL" id="KAJ5255704.1"/>
    </source>
</evidence>
<protein>
    <submittedName>
        <fullName evidence="1">Alkaline phosphatase-like alpha/beta/alpha</fullName>
    </submittedName>
</protein>
<organism evidence="1 2">
    <name type="scientific">Penicillium chrysogenum</name>
    <name type="common">Penicillium notatum</name>
    <dbReference type="NCBI Taxonomy" id="5076"/>
    <lineage>
        <taxon>Eukaryota</taxon>
        <taxon>Fungi</taxon>
        <taxon>Dikarya</taxon>
        <taxon>Ascomycota</taxon>
        <taxon>Pezizomycotina</taxon>
        <taxon>Eurotiomycetes</taxon>
        <taxon>Eurotiomycetidae</taxon>
        <taxon>Eurotiales</taxon>
        <taxon>Aspergillaceae</taxon>
        <taxon>Penicillium</taxon>
        <taxon>Penicillium chrysogenum species complex</taxon>
    </lineage>
</organism>
<comment type="caution">
    <text evidence="1">The sequence shown here is derived from an EMBL/GenBank/DDBJ whole genome shotgun (WGS) entry which is preliminary data.</text>
</comment>
<reference evidence="1 2" key="1">
    <citation type="journal article" date="2023" name="IMA Fungus">
        <title>Comparative genomic study of the Penicillium genus elucidates a diverse pangenome and 15 lateral gene transfer events.</title>
        <authorList>
            <person name="Petersen C."/>
            <person name="Sorensen T."/>
            <person name="Nielsen M.R."/>
            <person name="Sondergaard T.E."/>
            <person name="Sorensen J.L."/>
            <person name="Fitzpatrick D.A."/>
            <person name="Frisvad J.C."/>
            <person name="Nielsen K.L."/>
        </authorList>
    </citation>
    <scope>NUCLEOTIDE SEQUENCE [LARGE SCALE GENOMIC DNA]</scope>
    <source>
        <strain evidence="1 2">IBT 3361</strain>
    </source>
</reference>